<sequence>MFDMLKKHMVQYDHSGALGHTTVKDDCSRPKQKRGLNLSQTFCQCNPGRCEPSDNFELKMIHSYESLCKTNEFTLSTFGALLQSHIGWQDAPVISSRITLPIPSMTLNRASYDFNNHYNLLPSSGEAFSMSTFTYHIDQHLNFLNLAFVPLLSKYSTDIHLHRPIFIAFLRFFASEKIMDKVGLRTPLENPASNYN</sequence>
<keyword evidence="1" id="KW-1185">Reference proteome</keyword>
<evidence type="ECO:0000313" key="1">
    <source>
        <dbReference type="Proteomes" id="UP000887565"/>
    </source>
</evidence>
<reference evidence="2" key="1">
    <citation type="submission" date="2022-11" db="UniProtKB">
        <authorList>
            <consortium name="WormBaseParasite"/>
        </authorList>
    </citation>
    <scope>IDENTIFICATION</scope>
</reference>
<dbReference type="AlphaFoldDB" id="A0A915KLT7"/>
<protein>
    <submittedName>
        <fullName evidence="2">Uncharacterized protein</fullName>
    </submittedName>
</protein>
<organism evidence="1 2">
    <name type="scientific">Romanomermis culicivorax</name>
    <name type="common">Nematode worm</name>
    <dbReference type="NCBI Taxonomy" id="13658"/>
    <lineage>
        <taxon>Eukaryota</taxon>
        <taxon>Metazoa</taxon>
        <taxon>Ecdysozoa</taxon>
        <taxon>Nematoda</taxon>
        <taxon>Enoplea</taxon>
        <taxon>Dorylaimia</taxon>
        <taxon>Mermithida</taxon>
        <taxon>Mermithoidea</taxon>
        <taxon>Mermithidae</taxon>
        <taxon>Romanomermis</taxon>
    </lineage>
</organism>
<proteinExistence type="predicted"/>
<accession>A0A915KLT7</accession>
<evidence type="ECO:0000313" key="2">
    <source>
        <dbReference type="WBParaSite" id="nRc.2.0.1.t38771-RA"/>
    </source>
</evidence>
<dbReference type="Proteomes" id="UP000887565">
    <property type="component" value="Unplaced"/>
</dbReference>
<dbReference type="WBParaSite" id="nRc.2.0.1.t38771-RA">
    <property type="protein sequence ID" value="nRc.2.0.1.t38771-RA"/>
    <property type="gene ID" value="nRc.2.0.1.g38771"/>
</dbReference>
<name>A0A915KLT7_ROMCU</name>